<dbReference type="AlphaFoldDB" id="I9AZF4"/>
<dbReference type="GO" id="GO:0006465">
    <property type="term" value="P:signal peptide processing"/>
    <property type="evidence" value="ECO:0007669"/>
    <property type="project" value="TreeGrafter"/>
</dbReference>
<sequence>MFIIVILLGLLIGSFLNVCIYRLPQNQSIIFPPSHCSTCGTHLKPWDLIPAISYLLLKGRCRYCKVTFSPRYLLVEIVTAILFAWCFQIYGLSFLFIKAIVFTAFLLIITFIDYDHQLILDKVLLWFSGAGIVINLGTHSLDFWDMLLASFLGGGLLLLIALVSRGGMGDGDIKFAAALGMWLSWKCLLLALLLSFVCGGICGLLLVLFKLKSRKDFIPFGPFIALSAFVIMLYGSEVIIWYIEKLY</sequence>
<dbReference type="MEROPS" id="A24.019"/>
<comment type="similarity">
    <text evidence="2 8">Belongs to the peptidase A24 family.</text>
</comment>
<feature type="domain" description="Prepilin type IV endopeptidase peptidase" evidence="11">
    <location>
        <begin position="100"/>
        <end position="204"/>
    </location>
</feature>
<evidence type="ECO:0000313" key="14">
    <source>
        <dbReference type="Proteomes" id="UP000004324"/>
    </source>
</evidence>
<dbReference type="Pfam" id="PF01478">
    <property type="entry name" value="Peptidase_A24"/>
    <property type="match status" value="1"/>
</dbReference>
<comment type="catalytic activity">
    <reaction evidence="9">
        <text>Typically cleaves a -Gly-|-Phe- bond to release an N-terminal, basic peptide of 5-8 residues from type IV prepilin, and then N-methylates the new N-terminal amino group, the methyl donor being S-adenosyl-L-methionine.</text>
        <dbReference type="EC" id="3.4.23.43"/>
    </reaction>
</comment>
<keyword evidence="9" id="KW-0378">Hydrolase</keyword>
<evidence type="ECO:0000256" key="8">
    <source>
        <dbReference type="RuleBase" id="RU003793"/>
    </source>
</evidence>
<evidence type="ECO:0000256" key="6">
    <source>
        <dbReference type="ARBA" id="ARBA00022989"/>
    </source>
</evidence>
<keyword evidence="9" id="KW-0511">Multifunctional enzyme</keyword>
<keyword evidence="7 10" id="KW-0472">Membrane</keyword>
<dbReference type="EC" id="3.4.23.43" evidence="9"/>
<keyword evidence="9" id="KW-0489">Methyltransferase</keyword>
<feature type="transmembrane region" description="Helical" evidence="10">
    <location>
        <begin position="147"/>
        <end position="166"/>
    </location>
</feature>
<evidence type="ECO:0000256" key="7">
    <source>
        <dbReference type="ARBA" id="ARBA00023136"/>
    </source>
</evidence>
<dbReference type="PRINTS" id="PR00864">
    <property type="entry name" value="PREPILNPTASE"/>
</dbReference>
<feature type="transmembrane region" description="Helical" evidence="10">
    <location>
        <begin position="187"/>
        <end position="208"/>
    </location>
</feature>
<dbReference type="Pfam" id="PF06750">
    <property type="entry name" value="A24_N_bact"/>
    <property type="match status" value="1"/>
</dbReference>
<dbReference type="InterPro" id="IPR000045">
    <property type="entry name" value="Prepilin_IV_endopep_pep"/>
</dbReference>
<dbReference type="RefSeq" id="WP_007934423.1">
    <property type="nucleotide sequence ID" value="NZ_AKVJ01000027.1"/>
</dbReference>
<evidence type="ECO:0000256" key="5">
    <source>
        <dbReference type="ARBA" id="ARBA00022692"/>
    </source>
</evidence>
<reference evidence="13 14" key="1">
    <citation type="journal article" date="2012" name="J. Bacteriol.">
        <title>Draft Genome Sequences for Two Metal-Reducing Pelosinus fermentans Strains Isolated from a Cr(VI)-Contaminated Site and for Type Strain R7.</title>
        <authorList>
            <person name="Brown S.D."/>
            <person name="Podar M."/>
            <person name="Klingeman D.M."/>
            <person name="Johnson C.M."/>
            <person name="Yang Z.K."/>
            <person name="Utturkar S.M."/>
            <person name="Land M.L."/>
            <person name="Mosher J.J."/>
            <person name="Hurt R.A.Jr."/>
            <person name="Phelps T.J."/>
            <person name="Palumbo A.V."/>
            <person name="Arkin A.P."/>
            <person name="Hazen T.C."/>
            <person name="Elias D.A."/>
        </authorList>
    </citation>
    <scope>NUCLEOTIDE SEQUENCE [LARGE SCALE GENOMIC DNA]</scope>
    <source>
        <strain evidence="13 14">B4</strain>
    </source>
</reference>
<dbReference type="GO" id="GO:0005886">
    <property type="term" value="C:plasma membrane"/>
    <property type="evidence" value="ECO:0007669"/>
    <property type="project" value="UniProtKB-SubCell"/>
</dbReference>
<evidence type="ECO:0000313" key="13">
    <source>
        <dbReference type="EMBL" id="EIW18287.1"/>
    </source>
</evidence>
<feature type="transmembrane region" description="Helical" evidence="10">
    <location>
        <begin position="96"/>
        <end position="114"/>
    </location>
</feature>
<dbReference type="InterPro" id="IPR050882">
    <property type="entry name" value="Prepilin_peptidase/N-MTase"/>
</dbReference>
<dbReference type="OrthoDB" id="9789291at2"/>
<feature type="domain" description="Prepilin peptidase A24 N-terminal" evidence="12">
    <location>
        <begin position="7"/>
        <end position="87"/>
    </location>
</feature>
<dbReference type="EC" id="2.1.1.-" evidence="9"/>
<keyword evidence="5 9" id="KW-0812">Transmembrane</keyword>
<dbReference type="Proteomes" id="UP000004324">
    <property type="component" value="Unassembled WGS sequence"/>
</dbReference>
<evidence type="ECO:0000256" key="2">
    <source>
        <dbReference type="ARBA" id="ARBA00005801"/>
    </source>
</evidence>
<evidence type="ECO:0000259" key="12">
    <source>
        <dbReference type="Pfam" id="PF06750"/>
    </source>
</evidence>
<keyword evidence="14" id="KW-1185">Reference proteome</keyword>
<feature type="transmembrane region" description="Helical" evidence="10">
    <location>
        <begin position="220"/>
        <end position="243"/>
    </location>
</feature>
<dbReference type="PANTHER" id="PTHR30487">
    <property type="entry name" value="TYPE 4 PREPILIN-LIKE PROTEINS LEADER PEPTIDE-PROCESSING ENZYME"/>
    <property type="match status" value="1"/>
</dbReference>
<dbReference type="GO" id="GO:0008168">
    <property type="term" value="F:methyltransferase activity"/>
    <property type="evidence" value="ECO:0007669"/>
    <property type="project" value="UniProtKB-KW"/>
</dbReference>
<feature type="transmembrane region" description="Helical" evidence="10">
    <location>
        <begin position="72"/>
        <end position="90"/>
    </location>
</feature>
<dbReference type="EMBL" id="AKVJ01000027">
    <property type="protein sequence ID" value="EIW18287.1"/>
    <property type="molecule type" value="Genomic_DNA"/>
</dbReference>
<evidence type="ECO:0000256" key="9">
    <source>
        <dbReference type="RuleBase" id="RU003794"/>
    </source>
</evidence>
<dbReference type="Gene3D" id="1.20.120.1220">
    <property type="match status" value="1"/>
</dbReference>
<evidence type="ECO:0000256" key="10">
    <source>
        <dbReference type="SAM" id="Phobius"/>
    </source>
</evidence>
<keyword evidence="4" id="KW-0997">Cell inner membrane</keyword>
<proteinExistence type="inferred from homology"/>
<dbReference type="InterPro" id="IPR010627">
    <property type="entry name" value="Prepilin_pept_A24_N"/>
</dbReference>
<keyword evidence="6 10" id="KW-1133">Transmembrane helix</keyword>
<evidence type="ECO:0000256" key="3">
    <source>
        <dbReference type="ARBA" id="ARBA00022475"/>
    </source>
</evidence>
<protein>
    <recommendedName>
        <fullName evidence="9">Prepilin leader peptidase/N-methyltransferase</fullName>
        <ecNumber evidence="9">2.1.1.-</ecNumber>
        <ecNumber evidence="9">3.4.23.43</ecNumber>
    </recommendedName>
</protein>
<dbReference type="InterPro" id="IPR014032">
    <property type="entry name" value="Peptidase_A24A_bac"/>
</dbReference>
<evidence type="ECO:0000256" key="1">
    <source>
        <dbReference type="ARBA" id="ARBA00004429"/>
    </source>
</evidence>
<keyword evidence="9" id="KW-0645">Protease</keyword>
<feature type="transmembrane region" description="Helical" evidence="10">
    <location>
        <begin position="6"/>
        <end position="23"/>
    </location>
</feature>
<dbReference type="GO" id="GO:0032259">
    <property type="term" value="P:methylation"/>
    <property type="evidence" value="ECO:0007669"/>
    <property type="project" value="UniProtKB-KW"/>
</dbReference>
<gene>
    <name evidence="13" type="ORF">FB4_3461</name>
</gene>
<evidence type="ECO:0000256" key="4">
    <source>
        <dbReference type="ARBA" id="ARBA00022519"/>
    </source>
</evidence>
<evidence type="ECO:0000259" key="11">
    <source>
        <dbReference type="Pfam" id="PF01478"/>
    </source>
</evidence>
<organism evidence="13 14">
    <name type="scientific">Pelosinus fermentans B4</name>
    <dbReference type="NCBI Taxonomy" id="1149862"/>
    <lineage>
        <taxon>Bacteria</taxon>
        <taxon>Bacillati</taxon>
        <taxon>Bacillota</taxon>
        <taxon>Negativicutes</taxon>
        <taxon>Selenomonadales</taxon>
        <taxon>Sporomusaceae</taxon>
        <taxon>Pelosinus</taxon>
    </lineage>
</organism>
<dbReference type="PATRIC" id="fig|1149862.3.peg.2427"/>
<comment type="subcellular location">
    <subcellularLocation>
        <location evidence="1">Cell inner membrane</location>
        <topology evidence="1">Multi-pass membrane protein</topology>
    </subcellularLocation>
    <subcellularLocation>
        <location evidence="9">Cell membrane</location>
        <topology evidence="9">Multi-pass membrane protein</topology>
    </subcellularLocation>
</comment>
<dbReference type="PANTHER" id="PTHR30487:SF0">
    <property type="entry name" value="PREPILIN LEADER PEPTIDASE_N-METHYLTRANSFERASE-RELATED"/>
    <property type="match status" value="1"/>
</dbReference>
<comment type="function">
    <text evidence="9">Plays an essential role in type IV pili and type II pseudopili formation by proteolytically removing the leader sequence from substrate proteins and subsequently monomethylating the alpha-amino group of the newly exposed N-terminal phenylalanine.</text>
</comment>
<keyword evidence="9" id="KW-0808">Transferase</keyword>
<accession>I9AZF4</accession>
<feature type="transmembrane region" description="Helical" evidence="10">
    <location>
        <begin position="123"/>
        <end position="141"/>
    </location>
</feature>
<comment type="caution">
    <text evidence="13">The sequence shown here is derived from an EMBL/GenBank/DDBJ whole genome shotgun (WGS) entry which is preliminary data.</text>
</comment>
<dbReference type="GO" id="GO:0004190">
    <property type="term" value="F:aspartic-type endopeptidase activity"/>
    <property type="evidence" value="ECO:0007669"/>
    <property type="project" value="UniProtKB-EC"/>
</dbReference>
<name>I9AZF4_9FIRM</name>
<keyword evidence="3" id="KW-1003">Cell membrane</keyword>